<accession>A0ABX6QHV5</accession>
<dbReference type="Proteomes" id="UP000308530">
    <property type="component" value="Chromosome"/>
</dbReference>
<keyword evidence="1" id="KW-0677">Repeat</keyword>
<dbReference type="InterPro" id="IPR011990">
    <property type="entry name" value="TPR-like_helical_dom_sf"/>
</dbReference>
<dbReference type="PANTHER" id="PTHR44858:SF1">
    <property type="entry name" value="UDP-N-ACETYLGLUCOSAMINE--PEPTIDE N-ACETYLGLUCOSAMINYLTRANSFERASE SPINDLY-RELATED"/>
    <property type="match status" value="1"/>
</dbReference>
<dbReference type="Gene3D" id="1.25.40.10">
    <property type="entry name" value="Tetratricopeptide repeat domain"/>
    <property type="match status" value="1"/>
</dbReference>
<dbReference type="SUPFAM" id="SSF48452">
    <property type="entry name" value="TPR-like"/>
    <property type="match status" value="1"/>
</dbReference>
<dbReference type="Pfam" id="PF07719">
    <property type="entry name" value="TPR_2"/>
    <property type="match status" value="1"/>
</dbReference>
<evidence type="ECO:0000256" key="3">
    <source>
        <dbReference type="PROSITE-ProRule" id="PRU00339"/>
    </source>
</evidence>
<protein>
    <submittedName>
        <fullName evidence="5">Tetratricopeptide repeat protein</fullName>
    </submittedName>
</protein>
<keyword evidence="4" id="KW-0732">Signal</keyword>
<name>A0ABX6QHV5_9HYPH</name>
<evidence type="ECO:0000256" key="4">
    <source>
        <dbReference type="SAM" id="SignalP"/>
    </source>
</evidence>
<feature type="chain" id="PRO_5046955775" evidence="4">
    <location>
        <begin position="27"/>
        <end position="209"/>
    </location>
</feature>
<dbReference type="InterPro" id="IPR019734">
    <property type="entry name" value="TPR_rpt"/>
</dbReference>
<dbReference type="EMBL" id="CP058350">
    <property type="protein sequence ID" value="QLF68093.1"/>
    <property type="molecule type" value="Genomic_DNA"/>
</dbReference>
<feature type="signal peptide" evidence="4">
    <location>
        <begin position="1"/>
        <end position="26"/>
    </location>
</feature>
<keyword evidence="6" id="KW-1185">Reference proteome</keyword>
<dbReference type="InterPro" id="IPR013105">
    <property type="entry name" value="TPR_2"/>
</dbReference>
<dbReference type="PANTHER" id="PTHR44858">
    <property type="entry name" value="TETRATRICOPEPTIDE REPEAT PROTEIN 6"/>
    <property type="match status" value="1"/>
</dbReference>
<evidence type="ECO:0000256" key="2">
    <source>
        <dbReference type="ARBA" id="ARBA00022803"/>
    </source>
</evidence>
<evidence type="ECO:0000313" key="6">
    <source>
        <dbReference type="Proteomes" id="UP000308530"/>
    </source>
</evidence>
<sequence length="209" mass="23178">MRRFSLRLVLAALPFTAVLAGAPSHAQEPELMPQPEQPGIEQIVIDGPAEETTIDSLLADLKRERQAHQAQRIANQITARWNESGSATVDLLMEWAKKATEEKRHAAALDFLDQAIVLRPDAVGAWNQRATLHFIMGNYQKSVADIEKVLELEPRHFGALAGFAAILADRGAEEASLAAWERYLEIYPADRQAQEFVITLSEKLAGTRT</sequence>
<feature type="repeat" description="TPR" evidence="3">
    <location>
        <begin position="123"/>
        <end position="156"/>
    </location>
</feature>
<dbReference type="RefSeq" id="WP_138287910.1">
    <property type="nucleotide sequence ID" value="NZ_CP058350.1"/>
</dbReference>
<dbReference type="InterPro" id="IPR050498">
    <property type="entry name" value="Ycf3"/>
</dbReference>
<gene>
    <name evidence="5" type="ORF">FE840_000115</name>
</gene>
<evidence type="ECO:0000313" key="5">
    <source>
        <dbReference type="EMBL" id="QLF68093.1"/>
    </source>
</evidence>
<proteinExistence type="predicted"/>
<reference evidence="5 6" key="1">
    <citation type="submission" date="2020-06" db="EMBL/GenBank/DDBJ databases">
        <title>Genome sequence of Rhizobium sp strain ADMK78.</title>
        <authorList>
            <person name="Rahi P."/>
        </authorList>
    </citation>
    <scope>NUCLEOTIDE SEQUENCE [LARGE SCALE GENOMIC DNA]</scope>
    <source>
        <strain evidence="5 6">ADMK78</strain>
    </source>
</reference>
<organism evidence="5 6">
    <name type="scientific">Peteryoungia desertarenae</name>
    <dbReference type="NCBI Taxonomy" id="1813451"/>
    <lineage>
        <taxon>Bacteria</taxon>
        <taxon>Pseudomonadati</taxon>
        <taxon>Pseudomonadota</taxon>
        <taxon>Alphaproteobacteria</taxon>
        <taxon>Hyphomicrobiales</taxon>
        <taxon>Rhizobiaceae</taxon>
        <taxon>Peteryoungia</taxon>
    </lineage>
</organism>
<dbReference type="PROSITE" id="PS50005">
    <property type="entry name" value="TPR"/>
    <property type="match status" value="1"/>
</dbReference>
<evidence type="ECO:0000256" key="1">
    <source>
        <dbReference type="ARBA" id="ARBA00022737"/>
    </source>
</evidence>
<keyword evidence="2 3" id="KW-0802">TPR repeat</keyword>
<dbReference type="SMART" id="SM00028">
    <property type="entry name" value="TPR"/>
    <property type="match status" value="3"/>
</dbReference>